<name>A0A6H2DQG6_9SPHN</name>
<accession>A0A6H2DQG6</accession>
<dbReference type="RefSeq" id="WP_168820643.1">
    <property type="nucleotide sequence ID" value="NZ_CP051217.1"/>
</dbReference>
<keyword evidence="2" id="KW-0732">Signal</keyword>
<sequence>MTHFTASVALLLAFLIVSSVSHAQDELPVREGPYLGQKPPGSNPEPFAPGIVSTQGWEYGAVFTPDMKEIYFLRENAETKKHELVTFKYDNSRWVQSNVSPRIGQPMIAPDGNTMHLGRRYKERIGNRWSDVKFLTPPFEDMLIMRLTASMNGTYYFDTFDKNNSSFPIRYSRMIDGKREEPKILSKEINTGTHILHPFIAPDESYLIWDAKREGGYGDSDIYISFRNQDGTWGKAINLGDKINTDAWEAAASVTPDGKYLFFNRNMGSDKYENVDIFWVDAQVIENLRPKNESSITAASPYLGQKLPGSTAEIFAPGIVNTAENREIEGMFAADMKAFYFVKRPLGEESASNVLAAIEYKNGKWEETVVKTGVGEPSVSPDGMILYFKNEYIERTSEGWSDIKSLGAPFKDIDIMRLSASSNGTYYFDTFTPELETPLRYSRLMDGKYEQPKSLGPQFAVGKYNAHPFVAPDESYVIWDSRREGGYGTSDLYISYRATDGSWGPAINLGDKINTAAAENYPSVSPDGKYLFFDRRTRSADNTEVDIYWVDAGFIETLRPRQ</sequence>
<dbReference type="InterPro" id="IPR011659">
    <property type="entry name" value="WD40"/>
</dbReference>
<evidence type="ECO:0000256" key="2">
    <source>
        <dbReference type="SAM" id="SignalP"/>
    </source>
</evidence>
<evidence type="ECO:0000313" key="3">
    <source>
        <dbReference type="EMBL" id="QJB70377.1"/>
    </source>
</evidence>
<dbReference type="InterPro" id="IPR011042">
    <property type="entry name" value="6-blade_b-propeller_TolB-like"/>
</dbReference>
<gene>
    <name evidence="3" type="ORF">HF685_14790</name>
</gene>
<evidence type="ECO:0000256" key="1">
    <source>
        <dbReference type="ARBA" id="ARBA00009820"/>
    </source>
</evidence>
<reference evidence="3 4" key="1">
    <citation type="submission" date="2020-04" db="EMBL/GenBank/DDBJ databases">
        <title>Genome sequence for Sphingorhabdus sp. strain M1.</title>
        <authorList>
            <person name="Park S.-J."/>
        </authorList>
    </citation>
    <scope>NUCLEOTIDE SEQUENCE [LARGE SCALE GENOMIC DNA]</scope>
    <source>
        <strain evidence="3 4">JK6</strain>
    </source>
</reference>
<comment type="similarity">
    <text evidence="1">Belongs to the TolB family.</text>
</comment>
<dbReference type="Proteomes" id="UP000501600">
    <property type="component" value="Chromosome"/>
</dbReference>
<evidence type="ECO:0008006" key="5">
    <source>
        <dbReference type="Google" id="ProtNLM"/>
    </source>
</evidence>
<evidence type="ECO:0000313" key="4">
    <source>
        <dbReference type="Proteomes" id="UP000501600"/>
    </source>
</evidence>
<dbReference type="SUPFAM" id="SSF82171">
    <property type="entry name" value="DPP6 N-terminal domain-like"/>
    <property type="match status" value="1"/>
</dbReference>
<feature type="signal peptide" evidence="2">
    <location>
        <begin position="1"/>
        <end position="23"/>
    </location>
</feature>
<dbReference type="EMBL" id="CP051217">
    <property type="protein sequence ID" value="QJB70377.1"/>
    <property type="molecule type" value="Genomic_DNA"/>
</dbReference>
<protein>
    <recommendedName>
        <fullName evidence="5">WD40-like Beta Propeller Repeat</fullName>
    </recommendedName>
</protein>
<dbReference type="Gene3D" id="2.120.10.30">
    <property type="entry name" value="TolB, C-terminal domain"/>
    <property type="match status" value="1"/>
</dbReference>
<feature type="chain" id="PRO_5026035769" description="WD40-like Beta Propeller Repeat" evidence="2">
    <location>
        <begin position="24"/>
        <end position="562"/>
    </location>
</feature>
<dbReference type="AlphaFoldDB" id="A0A6H2DQG6"/>
<dbReference type="PANTHER" id="PTHR36842:SF1">
    <property type="entry name" value="PROTEIN TOLB"/>
    <property type="match status" value="1"/>
</dbReference>
<dbReference type="Pfam" id="PF07676">
    <property type="entry name" value="PD40"/>
    <property type="match status" value="2"/>
</dbReference>
<dbReference type="KEGG" id="phao:HF685_14790"/>
<proteinExistence type="inferred from homology"/>
<organism evidence="3 4">
    <name type="scientific">Parasphingorhabdus halotolerans</name>
    <dbReference type="NCBI Taxonomy" id="2725558"/>
    <lineage>
        <taxon>Bacteria</taxon>
        <taxon>Pseudomonadati</taxon>
        <taxon>Pseudomonadota</taxon>
        <taxon>Alphaproteobacteria</taxon>
        <taxon>Sphingomonadales</taxon>
        <taxon>Sphingomonadaceae</taxon>
        <taxon>Parasphingorhabdus</taxon>
    </lineage>
</organism>
<keyword evidence="4" id="KW-1185">Reference proteome</keyword>
<dbReference type="PANTHER" id="PTHR36842">
    <property type="entry name" value="PROTEIN TOLB HOMOLOG"/>
    <property type="match status" value="1"/>
</dbReference>